<dbReference type="PANTHER" id="PTHR24412:SF441">
    <property type="entry name" value="KELCH-LIKE PROTEIN 28"/>
    <property type="match status" value="1"/>
</dbReference>
<evidence type="ECO:0000256" key="1">
    <source>
        <dbReference type="ARBA" id="ARBA00022441"/>
    </source>
</evidence>
<dbReference type="Gene3D" id="3.30.710.10">
    <property type="entry name" value="Potassium Channel Kv1.1, Chain A"/>
    <property type="match status" value="1"/>
</dbReference>
<dbReference type="EMBL" id="SKCS01000143">
    <property type="protein sequence ID" value="TNN15723.1"/>
    <property type="molecule type" value="Genomic_DNA"/>
</dbReference>
<comment type="caution">
    <text evidence="5">The sequence shown here is derived from an EMBL/GenBank/DDBJ whole genome shotgun (WGS) entry which is preliminary data.</text>
</comment>
<dbReference type="InterPro" id="IPR006652">
    <property type="entry name" value="Kelch_1"/>
</dbReference>
<evidence type="ECO:0000313" key="5">
    <source>
        <dbReference type="EMBL" id="TNN15723.1"/>
    </source>
</evidence>
<keyword evidence="2" id="KW-0677">Repeat</keyword>
<organism evidence="5 6">
    <name type="scientific">Schistosoma japonicum</name>
    <name type="common">Blood fluke</name>
    <dbReference type="NCBI Taxonomy" id="6182"/>
    <lineage>
        <taxon>Eukaryota</taxon>
        <taxon>Metazoa</taxon>
        <taxon>Spiralia</taxon>
        <taxon>Lophotrochozoa</taxon>
        <taxon>Platyhelminthes</taxon>
        <taxon>Trematoda</taxon>
        <taxon>Digenea</taxon>
        <taxon>Strigeidida</taxon>
        <taxon>Schistosomatoidea</taxon>
        <taxon>Schistosomatidae</taxon>
        <taxon>Schistosoma</taxon>
    </lineage>
</organism>
<dbReference type="Pfam" id="PF01344">
    <property type="entry name" value="Kelch_1"/>
    <property type="match status" value="2"/>
</dbReference>
<keyword evidence="1" id="KW-0880">Kelch repeat</keyword>
<dbReference type="InterPro" id="IPR015915">
    <property type="entry name" value="Kelch-typ_b-propeller"/>
</dbReference>
<reference evidence="5 6" key="1">
    <citation type="submission" date="2019-03" db="EMBL/GenBank/DDBJ databases">
        <title>An improved genome assembly of the fluke Schistosoma japonicum.</title>
        <authorList>
            <person name="Hu W."/>
            <person name="Luo F."/>
            <person name="Yin M."/>
            <person name="Mo X."/>
            <person name="Sun C."/>
            <person name="Wu Q."/>
            <person name="Zhu B."/>
            <person name="Xiang M."/>
            <person name="Wang J."/>
            <person name="Wang Y."/>
            <person name="Zhang T."/>
            <person name="Xu B."/>
            <person name="Zheng H."/>
            <person name="Feng Z."/>
        </authorList>
    </citation>
    <scope>NUCLEOTIDE SEQUENCE [LARGE SCALE GENOMIC DNA]</scope>
    <source>
        <strain evidence="5">HuSjv2</strain>
        <tissue evidence="5">Worms</tissue>
    </source>
</reference>
<dbReference type="SMART" id="SM00612">
    <property type="entry name" value="Kelch"/>
    <property type="match status" value="3"/>
</dbReference>
<evidence type="ECO:0000256" key="3">
    <source>
        <dbReference type="SAM" id="MobiDB-lite"/>
    </source>
</evidence>
<dbReference type="Gene3D" id="2.120.10.80">
    <property type="entry name" value="Kelch-type beta propeller"/>
    <property type="match status" value="1"/>
</dbReference>
<feature type="domain" description="BTB" evidence="4">
    <location>
        <begin position="69"/>
        <end position="152"/>
    </location>
</feature>
<evidence type="ECO:0000256" key="2">
    <source>
        <dbReference type="ARBA" id="ARBA00022737"/>
    </source>
</evidence>
<proteinExistence type="predicted"/>
<dbReference type="Pfam" id="PF00651">
    <property type="entry name" value="BTB"/>
    <property type="match status" value="1"/>
</dbReference>
<dbReference type="SMART" id="SM00225">
    <property type="entry name" value="BTB"/>
    <property type="match status" value="1"/>
</dbReference>
<dbReference type="InterPro" id="IPR011333">
    <property type="entry name" value="SKP1/BTB/POZ_sf"/>
</dbReference>
<feature type="region of interest" description="Disordered" evidence="3">
    <location>
        <begin position="479"/>
        <end position="512"/>
    </location>
</feature>
<feature type="compositionally biased region" description="Acidic residues" evidence="3">
    <location>
        <begin position="292"/>
        <end position="301"/>
    </location>
</feature>
<feature type="region of interest" description="Disordered" evidence="3">
    <location>
        <begin position="290"/>
        <end position="311"/>
    </location>
</feature>
<dbReference type="Proteomes" id="UP000311919">
    <property type="component" value="Unassembled WGS sequence"/>
</dbReference>
<dbReference type="PROSITE" id="PS50097">
    <property type="entry name" value="BTB"/>
    <property type="match status" value="1"/>
</dbReference>
<sequence>MLYCGCSRLLLPFIVINYHSHRKIHYSDMCAPVNCQRASSKKSKAKIFDYSLKELFGFPESDPDSNEGADVTFVIGQNIYHGHERRFSMLSEVLKKCFQSGNENIHSSAHDCILKVTRSKSSSSLKVFIDAPVDVFEAVYNFMLNLRLTVREELMPDVYFLSKCLQIPTLQSTCAEFLIHNLSISSVGVLCRFIQFNGVYQKNLESYSSETVLAKAVHDYLLQEADVIACSQTGILSARLIVNLTGNFHPSDNQDKIQEPSSEYLAFGVLRWAFEKLLVGERLARAGSEDNVYSDDEEIDENSNSHTVGSCVESRRKRAGSQFQFLAQINLLSGFHSKCNTSGEDNFVSEDDDDDGDANAEIEAEKRGSISGTSDPLLRCSTQDIRISVDINELLLCKKENGESNTNQNAHSLLTVCLTTGSEESETCLLAPTTLGVRSTSIWLGKLAGHLVSLSIKRCLPTHPSIQQLDQDLMHEIYQSRSRHQSRGSSISNSSSLPNDSNDLQDNGSHTPSCNETACVKLPTDEVSQTITADSAFNLARAISVSSARELLSSDQFYQTEMLCISHNDDIGQDSPLHMLEARSGFGVGQLNCDLKHYIVIVGGYNRKGCLDSVELFIESSDTNDDDEGSPVYPPVPGPRLKNQRGRLAVASSYLQSCSDFPDVVYACGGSTGSKDLASVDKLTCDALKSWLVNHEVTKSDHHDTFEDHVHTNGSRRNSDLRTRSDSTVQNHTSNRSSSLSNISFWLAIKSLHEARTNPIAIDFSSLQHGPLITNTKGSILVAGGVSGAQYLSSVEAYVADRDEWVYMPSMLQGRREACGSVLSTRNLIVAVGGVINPNSVYTSQSVTAEALDPRCANWFYIPSPLVNSIGQLSGASLTYCPNTRDNLLLVGGYNGHETLDTTWIFDPVAWKWRSGPNLLFARSSCGATLTSDQRYNLIFGGYNPSKFNNGFSDTIEMIF</sequence>
<dbReference type="InterPro" id="IPR000210">
    <property type="entry name" value="BTB/POZ_dom"/>
</dbReference>
<protein>
    <submittedName>
        <fullName evidence="5">Kelch repeat and BTB domain-containing protein</fullName>
    </submittedName>
</protein>
<feature type="compositionally biased region" description="Basic and acidic residues" evidence="3">
    <location>
        <begin position="704"/>
        <end position="725"/>
    </location>
</feature>
<accession>A0A4Z2DGV4</accession>
<dbReference type="SUPFAM" id="SSF117281">
    <property type="entry name" value="Kelch motif"/>
    <property type="match status" value="1"/>
</dbReference>
<dbReference type="OrthoDB" id="45365at2759"/>
<gene>
    <name evidence="5" type="ORF">EWB00_001111</name>
</gene>
<name>A0A4Z2DGV4_SCHJA</name>
<dbReference type="SUPFAM" id="SSF54695">
    <property type="entry name" value="POZ domain"/>
    <property type="match status" value="1"/>
</dbReference>
<evidence type="ECO:0000313" key="6">
    <source>
        <dbReference type="Proteomes" id="UP000311919"/>
    </source>
</evidence>
<dbReference type="STRING" id="6182.A0A4Z2DGV4"/>
<keyword evidence="6" id="KW-1185">Reference proteome</keyword>
<dbReference type="PANTHER" id="PTHR24412">
    <property type="entry name" value="KELCH PROTEIN"/>
    <property type="match status" value="1"/>
</dbReference>
<feature type="region of interest" description="Disordered" evidence="3">
    <location>
        <begin position="621"/>
        <end position="641"/>
    </location>
</feature>
<feature type="compositionally biased region" description="Low complexity" evidence="3">
    <location>
        <begin position="487"/>
        <end position="506"/>
    </location>
</feature>
<feature type="region of interest" description="Disordered" evidence="3">
    <location>
        <begin position="704"/>
        <end position="737"/>
    </location>
</feature>
<dbReference type="AlphaFoldDB" id="A0A4Z2DGV4"/>
<evidence type="ECO:0000259" key="4">
    <source>
        <dbReference type="PROSITE" id="PS50097"/>
    </source>
</evidence>